<sequence>MSNKEELIYGRYDTTKMSVCEVKSLFWRYYEFYWNNRRICSAIGGMPSKVKLENYYDSLQAVA</sequence>
<organism evidence="1 2">
    <name type="scientific">Selenomonas ruminantium</name>
    <dbReference type="NCBI Taxonomy" id="971"/>
    <lineage>
        <taxon>Bacteria</taxon>
        <taxon>Bacillati</taxon>
        <taxon>Bacillota</taxon>
        <taxon>Negativicutes</taxon>
        <taxon>Selenomonadales</taxon>
        <taxon>Selenomonadaceae</taxon>
        <taxon>Selenomonas</taxon>
    </lineage>
</organism>
<protein>
    <recommendedName>
        <fullName evidence="3">Integrase core domain-containing protein</fullName>
    </recommendedName>
</protein>
<proteinExistence type="predicted"/>
<evidence type="ECO:0008006" key="3">
    <source>
        <dbReference type="Google" id="ProtNLM"/>
    </source>
</evidence>
<accession>A0A1I0YTQ7</accession>
<dbReference type="EMBL" id="FOJX01000024">
    <property type="protein sequence ID" value="SFB16785.1"/>
    <property type="molecule type" value="Genomic_DNA"/>
</dbReference>
<dbReference type="AlphaFoldDB" id="A0A1I0YTQ7"/>
<dbReference type="Proteomes" id="UP000183843">
    <property type="component" value="Unassembled WGS sequence"/>
</dbReference>
<evidence type="ECO:0000313" key="2">
    <source>
        <dbReference type="Proteomes" id="UP000183843"/>
    </source>
</evidence>
<gene>
    <name evidence="1" type="ORF">SAMN05216587_1241</name>
</gene>
<evidence type="ECO:0000313" key="1">
    <source>
        <dbReference type="EMBL" id="SFB16785.1"/>
    </source>
</evidence>
<reference evidence="1 2" key="1">
    <citation type="submission" date="2016-10" db="EMBL/GenBank/DDBJ databases">
        <authorList>
            <person name="de Groot N.N."/>
        </authorList>
    </citation>
    <scope>NUCLEOTIDE SEQUENCE [LARGE SCALE GENOMIC DNA]</scope>
    <source>
        <strain evidence="1 2">L14</strain>
    </source>
</reference>
<dbReference type="RefSeq" id="WP_074817573.1">
    <property type="nucleotide sequence ID" value="NZ_FOJX01000024.1"/>
</dbReference>
<name>A0A1I0YTQ7_SELRU</name>